<proteinExistence type="inferred from homology"/>
<dbReference type="RefSeq" id="WP_243403568.1">
    <property type="nucleotide sequence ID" value="NZ_PYGJ01000002.1"/>
</dbReference>
<protein>
    <recommendedName>
        <fullName evidence="7">TRAP transporter small permease protein</fullName>
    </recommendedName>
</protein>
<evidence type="ECO:0000256" key="7">
    <source>
        <dbReference type="RuleBase" id="RU369079"/>
    </source>
</evidence>
<keyword evidence="3" id="KW-1003">Cell membrane</keyword>
<comment type="subunit">
    <text evidence="7">The complex comprises the extracytoplasmic solute receptor protein and the two transmembrane proteins.</text>
</comment>
<dbReference type="Proteomes" id="UP000240418">
    <property type="component" value="Unassembled WGS sequence"/>
</dbReference>
<feature type="transmembrane region" description="Helical" evidence="7">
    <location>
        <begin position="96"/>
        <end position="117"/>
    </location>
</feature>
<gene>
    <name evidence="9" type="ORF">CLV88_10243</name>
</gene>
<name>A0A2P8FGS4_9RHOB</name>
<evidence type="ECO:0000256" key="1">
    <source>
        <dbReference type="ARBA" id="ARBA00004651"/>
    </source>
</evidence>
<feature type="domain" description="Tripartite ATP-independent periplasmic transporters DctQ component" evidence="8">
    <location>
        <begin position="30"/>
        <end position="155"/>
    </location>
</feature>
<feature type="transmembrane region" description="Helical" evidence="7">
    <location>
        <begin position="21"/>
        <end position="44"/>
    </location>
</feature>
<dbReference type="InterPro" id="IPR055348">
    <property type="entry name" value="DctQ"/>
</dbReference>
<dbReference type="Pfam" id="PF04290">
    <property type="entry name" value="DctQ"/>
    <property type="match status" value="1"/>
</dbReference>
<feature type="transmembrane region" description="Helical" evidence="7">
    <location>
        <begin position="137"/>
        <end position="160"/>
    </location>
</feature>
<evidence type="ECO:0000259" key="8">
    <source>
        <dbReference type="Pfam" id="PF04290"/>
    </source>
</evidence>
<feature type="transmembrane region" description="Helical" evidence="7">
    <location>
        <begin position="56"/>
        <end position="75"/>
    </location>
</feature>
<accession>A0A2P8FGS4</accession>
<keyword evidence="5 7" id="KW-1133">Transmembrane helix</keyword>
<dbReference type="EMBL" id="PYGJ01000002">
    <property type="protein sequence ID" value="PSL20924.1"/>
    <property type="molecule type" value="Genomic_DNA"/>
</dbReference>
<evidence type="ECO:0000256" key="3">
    <source>
        <dbReference type="ARBA" id="ARBA00022475"/>
    </source>
</evidence>
<organism evidence="9 10">
    <name type="scientific">Shimia abyssi</name>
    <dbReference type="NCBI Taxonomy" id="1662395"/>
    <lineage>
        <taxon>Bacteria</taxon>
        <taxon>Pseudomonadati</taxon>
        <taxon>Pseudomonadota</taxon>
        <taxon>Alphaproteobacteria</taxon>
        <taxon>Rhodobacterales</taxon>
        <taxon>Roseobacteraceae</taxon>
    </lineage>
</organism>
<dbReference type="GO" id="GO:0005886">
    <property type="term" value="C:plasma membrane"/>
    <property type="evidence" value="ECO:0007669"/>
    <property type="project" value="UniProtKB-SubCell"/>
</dbReference>
<keyword evidence="2 7" id="KW-0813">Transport</keyword>
<evidence type="ECO:0000313" key="10">
    <source>
        <dbReference type="Proteomes" id="UP000240418"/>
    </source>
</evidence>
<dbReference type="AlphaFoldDB" id="A0A2P8FGS4"/>
<sequence>MQSLYDLLDKAVEFLARAMAILGGVVLIGLVIMTCVSITGRALIPIGLAPVPGDFELVEAGVAFAIFSFLPWCQYTRGHARVDLLQSLLGQFGNRVIDLIADVMMLIAAYVIAWRLYLGMSDKFAYKETTFILQFEIWMAYAASLAGAVVFAVVAGFCVLRSTRALFGKTTEQTA</sequence>
<comment type="similarity">
    <text evidence="7">Belongs to the TRAP transporter small permease family.</text>
</comment>
<comment type="subcellular location">
    <subcellularLocation>
        <location evidence="7">Cell inner membrane</location>
        <topology evidence="7">Multi-pass membrane protein</topology>
    </subcellularLocation>
    <subcellularLocation>
        <location evidence="1">Cell membrane</location>
        <topology evidence="1">Multi-pass membrane protein</topology>
    </subcellularLocation>
</comment>
<evidence type="ECO:0000256" key="2">
    <source>
        <dbReference type="ARBA" id="ARBA00022448"/>
    </source>
</evidence>
<evidence type="ECO:0000256" key="6">
    <source>
        <dbReference type="ARBA" id="ARBA00023136"/>
    </source>
</evidence>
<comment type="caution">
    <text evidence="9">The sequence shown here is derived from an EMBL/GenBank/DDBJ whole genome shotgun (WGS) entry which is preliminary data.</text>
</comment>
<dbReference type="GO" id="GO:0022857">
    <property type="term" value="F:transmembrane transporter activity"/>
    <property type="evidence" value="ECO:0007669"/>
    <property type="project" value="UniProtKB-UniRule"/>
</dbReference>
<keyword evidence="10" id="KW-1185">Reference proteome</keyword>
<evidence type="ECO:0000313" key="9">
    <source>
        <dbReference type="EMBL" id="PSL20924.1"/>
    </source>
</evidence>
<keyword evidence="4 7" id="KW-0812">Transmembrane</keyword>
<reference evidence="9 10" key="1">
    <citation type="submission" date="2018-03" db="EMBL/GenBank/DDBJ databases">
        <title>Genomic Encyclopedia of Archaeal and Bacterial Type Strains, Phase II (KMG-II): from individual species to whole genera.</title>
        <authorList>
            <person name="Goeker M."/>
        </authorList>
    </citation>
    <scope>NUCLEOTIDE SEQUENCE [LARGE SCALE GENOMIC DNA]</scope>
    <source>
        <strain evidence="9 10">DSM 100673</strain>
    </source>
</reference>
<evidence type="ECO:0000256" key="5">
    <source>
        <dbReference type="ARBA" id="ARBA00022989"/>
    </source>
</evidence>
<evidence type="ECO:0000256" key="4">
    <source>
        <dbReference type="ARBA" id="ARBA00022692"/>
    </source>
</evidence>
<keyword evidence="7" id="KW-0997">Cell inner membrane</keyword>
<comment type="function">
    <text evidence="7">Part of the tripartite ATP-independent periplasmic (TRAP) transport system.</text>
</comment>
<keyword evidence="6 7" id="KW-0472">Membrane</keyword>